<dbReference type="InterPro" id="IPR036366">
    <property type="entry name" value="PGBDSf"/>
</dbReference>
<feature type="region of interest" description="Disordered" evidence="1">
    <location>
        <begin position="119"/>
        <end position="152"/>
    </location>
</feature>
<evidence type="ECO:0000313" key="4">
    <source>
        <dbReference type="EMBL" id="OHA60228.1"/>
    </source>
</evidence>
<dbReference type="STRING" id="1802440.A2569_01560"/>
<feature type="domain" description="Peptidoglycan binding-like" evidence="3">
    <location>
        <begin position="188"/>
        <end position="256"/>
    </location>
</feature>
<feature type="signal peptide" evidence="2">
    <location>
        <begin position="1"/>
        <end position="21"/>
    </location>
</feature>
<dbReference type="InterPro" id="IPR036365">
    <property type="entry name" value="PGBD-like_sf"/>
</dbReference>
<gene>
    <name evidence="4" type="ORF">A2569_01560</name>
</gene>
<comment type="caution">
    <text evidence="4">The sequence shown here is derived from an EMBL/GenBank/DDBJ whole genome shotgun (WGS) entry which is preliminary data.</text>
</comment>
<evidence type="ECO:0000313" key="5">
    <source>
        <dbReference type="Proteomes" id="UP000177090"/>
    </source>
</evidence>
<dbReference type="Proteomes" id="UP000177090">
    <property type="component" value="Unassembled WGS sequence"/>
</dbReference>
<feature type="chain" id="PRO_5009584133" description="Peptidoglycan binding-like domain-containing protein" evidence="2">
    <location>
        <begin position="22"/>
        <end position="301"/>
    </location>
</feature>
<dbReference type="Gene3D" id="1.10.101.10">
    <property type="entry name" value="PGBD-like superfamily/PGBD"/>
    <property type="match status" value="1"/>
</dbReference>
<sequence>MKKYLIIPAGVLALFAGTAMAATNDFVADGDFTIESVSGTGVTANLTILDGSTANSVTSNAGVLTVTNPGSAFKMTGSDANIVSLQADNGSETSCVNNINPGTTYLQVPESAGTYTITPSKNGCSASSGGSSSSSGGGGGTPPPPAPPVVPATPAVPVVRPVTPASPALARASSRAFFNRLLVAGSVGDDVKGLQQFLNGRGFTVSQAGPGAPGNETKFFGPATRAAVIKFQLANGIVQSATEAGAGHVGPKTRAKINELNGAAFMAPAVGQLAPVGSLQQNQLNQLLQLLQLLRQLQAPR</sequence>
<evidence type="ECO:0000259" key="3">
    <source>
        <dbReference type="Pfam" id="PF01471"/>
    </source>
</evidence>
<dbReference type="AlphaFoldDB" id="A0A1G2QII4"/>
<evidence type="ECO:0000256" key="2">
    <source>
        <dbReference type="SAM" id="SignalP"/>
    </source>
</evidence>
<proteinExistence type="predicted"/>
<reference evidence="4 5" key="1">
    <citation type="journal article" date="2016" name="Nat. Commun.">
        <title>Thousands of microbial genomes shed light on interconnected biogeochemical processes in an aquifer system.</title>
        <authorList>
            <person name="Anantharaman K."/>
            <person name="Brown C.T."/>
            <person name="Hug L.A."/>
            <person name="Sharon I."/>
            <person name="Castelle C.J."/>
            <person name="Probst A.J."/>
            <person name="Thomas B.C."/>
            <person name="Singh A."/>
            <person name="Wilkins M.J."/>
            <person name="Karaoz U."/>
            <person name="Brodie E.L."/>
            <person name="Williams K.H."/>
            <person name="Hubbard S.S."/>
            <person name="Banfield J.F."/>
        </authorList>
    </citation>
    <scope>NUCLEOTIDE SEQUENCE [LARGE SCALE GENOMIC DNA]</scope>
</reference>
<dbReference type="Pfam" id="PF01471">
    <property type="entry name" value="PG_binding_1"/>
    <property type="match status" value="1"/>
</dbReference>
<dbReference type="SUPFAM" id="SSF47090">
    <property type="entry name" value="PGBD-like"/>
    <property type="match status" value="1"/>
</dbReference>
<dbReference type="EMBL" id="MHTL01000017">
    <property type="protein sequence ID" value="OHA60228.1"/>
    <property type="molecule type" value="Genomic_DNA"/>
</dbReference>
<feature type="compositionally biased region" description="Low complexity" evidence="1">
    <location>
        <begin position="125"/>
        <end position="134"/>
    </location>
</feature>
<evidence type="ECO:0000256" key="1">
    <source>
        <dbReference type="SAM" id="MobiDB-lite"/>
    </source>
</evidence>
<protein>
    <recommendedName>
        <fullName evidence="3">Peptidoglycan binding-like domain-containing protein</fullName>
    </recommendedName>
</protein>
<accession>A0A1G2QII4</accession>
<organism evidence="4 5">
    <name type="scientific">Candidatus Vogelbacteria bacterium RIFOXYD1_FULL_51_18</name>
    <dbReference type="NCBI Taxonomy" id="1802440"/>
    <lineage>
        <taxon>Bacteria</taxon>
        <taxon>Candidatus Vogeliibacteriota</taxon>
    </lineage>
</organism>
<feature type="compositionally biased region" description="Pro residues" evidence="1">
    <location>
        <begin position="141"/>
        <end position="151"/>
    </location>
</feature>
<dbReference type="InterPro" id="IPR002477">
    <property type="entry name" value="Peptidoglycan-bd-like"/>
</dbReference>
<keyword evidence="2" id="KW-0732">Signal</keyword>
<name>A0A1G2QII4_9BACT</name>